<dbReference type="Gene3D" id="2.60.40.10">
    <property type="entry name" value="Immunoglobulins"/>
    <property type="match status" value="1"/>
</dbReference>
<reference evidence="6" key="1">
    <citation type="submission" date="2020-08" db="EMBL/GenBank/DDBJ databases">
        <title>Genome sequencing and assembly of the red palm weevil Rhynchophorus ferrugineus.</title>
        <authorList>
            <person name="Dias G.B."/>
            <person name="Bergman C.M."/>
            <person name="Manee M."/>
        </authorList>
    </citation>
    <scope>NUCLEOTIDE SEQUENCE</scope>
    <source>
        <strain evidence="6">AA-2017</strain>
        <tissue evidence="6">Whole larva</tissue>
    </source>
</reference>
<dbReference type="AlphaFoldDB" id="A0A834HT99"/>
<dbReference type="InterPro" id="IPR036116">
    <property type="entry name" value="FN3_sf"/>
</dbReference>
<feature type="region of interest" description="Disordered" evidence="2">
    <location>
        <begin position="215"/>
        <end position="243"/>
    </location>
</feature>
<dbReference type="GO" id="GO:0019005">
    <property type="term" value="C:SCF ubiquitin ligase complex"/>
    <property type="evidence" value="ECO:0007669"/>
    <property type="project" value="TreeGrafter"/>
</dbReference>
<proteinExistence type="predicted"/>
<dbReference type="SUPFAM" id="SSF49265">
    <property type="entry name" value="Fibronectin type III"/>
    <property type="match status" value="1"/>
</dbReference>
<evidence type="ECO:0000259" key="4">
    <source>
        <dbReference type="PROSITE" id="PS50188"/>
    </source>
</evidence>
<dbReference type="Proteomes" id="UP000625711">
    <property type="component" value="Unassembled WGS sequence"/>
</dbReference>
<comment type="caution">
    <text evidence="6">The sequence shown here is derived from an EMBL/GenBank/DDBJ whole genome shotgun (WGS) entry which is preliminary data.</text>
</comment>
<evidence type="ECO:0000259" key="5">
    <source>
        <dbReference type="PROSITE" id="PS50853"/>
    </source>
</evidence>
<dbReference type="InterPro" id="IPR013783">
    <property type="entry name" value="Ig-like_fold"/>
</dbReference>
<keyword evidence="3" id="KW-0472">Membrane</keyword>
<evidence type="ECO:0000313" key="7">
    <source>
        <dbReference type="Proteomes" id="UP000625711"/>
    </source>
</evidence>
<dbReference type="InterPro" id="IPR003877">
    <property type="entry name" value="SPRY_dom"/>
</dbReference>
<name>A0A834HT99_RHYFE</name>
<keyword evidence="1" id="KW-0175">Coiled coil</keyword>
<dbReference type="Gene3D" id="2.60.120.920">
    <property type="match status" value="1"/>
</dbReference>
<dbReference type="PROSITE" id="PS50188">
    <property type="entry name" value="B302_SPRY"/>
    <property type="match status" value="1"/>
</dbReference>
<feature type="domain" description="Fibronectin type-III" evidence="5">
    <location>
        <begin position="1"/>
        <end position="62"/>
    </location>
</feature>
<protein>
    <submittedName>
        <fullName evidence="6">Uncharacterized protein</fullName>
    </submittedName>
</protein>
<dbReference type="InterPro" id="IPR050672">
    <property type="entry name" value="FBXO45-Fsn/SPSB_families"/>
</dbReference>
<dbReference type="EMBL" id="JAACXV010014609">
    <property type="protein sequence ID" value="KAF7265536.1"/>
    <property type="molecule type" value="Genomic_DNA"/>
</dbReference>
<sequence>MFQLKESQSQELKDNITSPIARFSVNNLEPGAQYQAVMFAYNSKGRSEPVILQASTLRLPEKQLTAERDMQKTSFKFTPLMSIIIGVVAALLIVLLVVILVLRLQCSQSGDHIRKQQQRQKNAVVTGANLEHRGSGSGATLSDKGERLIKGTVVESPKRERPELPGPASIMPPYSASCTLPRQPPQQWQYGPVNHLPPGLYPVGYRNATMTQQRLRSTQTREPPIPLQPMTGSNEEEPSPETPLMANKRESTGTHSWEIYWPRSQRGSHPLIGVATAEAPLHCRDFRTLIGGNKQSWAWNLNNNRLYHDFGVIPSQPYPIFKGGEREYVAANKITVILNMDAGQLSFAVNGTNLGVAFRGLQGKVLYPVINTVSQFCDISMRYTGALKPGPPSLKAICRIAIREGLRPYSIDIPDMLISFNIPRHLAYYVGTTGSVML</sequence>
<keyword evidence="3" id="KW-1133">Transmembrane helix</keyword>
<dbReference type="PROSITE" id="PS50853">
    <property type="entry name" value="FN3"/>
    <property type="match status" value="1"/>
</dbReference>
<accession>A0A834HT99</accession>
<organism evidence="6 7">
    <name type="scientific">Rhynchophorus ferrugineus</name>
    <name type="common">Red palm weevil</name>
    <name type="synonym">Curculio ferrugineus</name>
    <dbReference type="NCBI Taxonomy" id="354439"/>
    <lineage>
        <taxon>Eukaryota</taxon>
        <taxon>Metazoa</taxon>
        <taxon>Ecdysozoa</taxon>
        <taxon>Arthropoda</taxon>
        <taxon>Hexapoda</taxon>
        <taxon>Insecta</taxon>
        <taxon>Pterygota</taxon>
        <taxon>Neoptera</taxon>
        <taxon>Endopterygota</taxon>
        <taxon>Coleoptera</taxon>
        <taxon>Polyphaga</taxon>
        <taxon>Cucujiformia</taxon>
        <taxon>Curculionidae</taxon>
        <taxon>Dryophthorinae</taxon>
        <taxon>Rhynchophorus</taxon>
    </lineage>
</organism>
<dbReference type="GO" id="GO:0043161">
    <property type="term" value="P:proteasome-mediated ubiquitin-dependent protein catabolic process"/>
    <property type="evidence" value="ECO:0007669"/>
    <property type="project" value="TreeGrafter"/>
</dbReference>
<dbReference type="PANTHER" id="PTHR12245:SF11">
    <property type="entry name" value="PROTEIN GUSTAVUS"/>
    <property type="match status" value="1"/>
</dbReference>
<dbReference type="InterPro" id="IPR013320">
    <property type="entry name" value="ConA-like_dom_sf"/>
</dbReference>
<evidence type="ECO:0000313" key="6">
    <source>
        <dbReference type="EMBL" id="KAF7265536.1"/>
    </source>
</evidence>
<dbReference type="InterPro" id="IPR043136">
    <property type="entry name" value="B30.2/SPRY_sf"/>
</dbReference>
<dbReference type="PANTHER" id="PTHR12245">
    <property type="entry name" value="SPRY DOMAIN CONTAINING SOCS BOX PROTEIN"/>
    <property type="match status" value="1"/>
</dbReference>
<dbReference type="InterPro" id="IPR001870">
    <property type="entry name" value="B30.2/SPRY"/>
</dbReference>
<evidence type="ECO:0000256" key="2">
    <source>
        <dbReference type="SAM" id="MobiDB-lite"/>
    </source>
</evidence>
<keyword evidence="7" id="KW-1185">Reference proteome</keyword>
<dbReference type="InterPro" id="IPR003961">
    <property type="entry name" value="FN3_dom"/>
</dbReference>
<evidence type="ECO:0000256" key="1">
    <source>
        <dbReference type="ARBA" id="ARBA00023054"/>
    </source>
</evidence>
<gene>
    <name evidence="6" type="ORF">GWI33_021071</name>
</gene>
<dbReference type="Pfam" id="PF00622">
    <property type="entry name" value="SPRY"/>
    <property type="match status" value="1"/>
</dbReference>
<dbReference type="OrthoDB" id="6431884at2759"/>
<dbReference type="SUPFAM" id="SSF49899">
    <property type="entry name" value="Concanavalin A-like lectins/glucanases"/>
    <property type="match status" value="1"/>
</dbReference>
<feature type="transmembrane region" description="Helical" evidence="3">
    <location>
        <begin position="80"/>
        <end position="102"/>
    </location>
</feature>
<feature type="domain" description="B30.2/SPRY" evidence="4">
    <location>
        <begin position="178"/>
        <end position="388"/>
    </location>
</feature>
<keyword evidence="3" id="KW-0812">Transmembrane</keyword>
<evidence type="ECO:0000256" key="3">
    <source>
        <dbReference type="SAM" id="Phobius"/>
    </source>
</evidence>
<dbReference type="SMART" id="SM00449">
    <property type="entry name" value="SPRY"/>
    <property type="match status" value="1"/>
</dbReference>